<comment type="similarity">
    <text evidence="2">Belongs to the pro/parathymosin family.</text>
</comment>
<evidence type="ECO:0000313" key="9">
    <source>
        <dbReference type="RefSeq" id="XP_026645411.1"/>
    </source>
</evidence>
<evidence type="ECO:0000256" key="7">
    <source>
        <dbReference type="SAM" id="MobiDB-lite"/>
    </source>
</evidence>
<feature type="compositionally biased region" description="Basic and acidic residues" evidence="7">
    <location>
        <begin position="52"/>
        <end position="63"/>
    </location>
</feature>
<protein>
    <recommendedName>
        <fullName evidence="6">Prothymosin alpha</fullName>
    </recommendedName>
</protein>
<feature type="compositionally biased region" description="Basic and acidic residues" evidence="7">
    <location>
        <begin position="72"/>
        <end position="92"/>
    </location>
</feature>
<dbReference type="Pfam" id="PF03247">
    <property type="entry name" value="Prothymosin"/>
    <property type="match status" value="1"/>
</dbReference>
<evidence type="ECO:0000256" key="5">
    <source>
        <dbReference type="ARBA" id="ARBA00038744"/>
    </source>
</evidence>
<feature type="compositionally biased region" description="Low complexity" evidence="7">
    <location>
        <begin position="27"/>
        <end position="41"/>
    </location>
</feature>
<keyword evidence="8" id="KW-1185">Reference proteome</keyword>
<feature type="compositionally biased region" description="Polar residues" evidence="7">
    <location>
        <begin position="1"/>
        <end position="11"/>
    </location>
</feature>
<accession>A0ABM1UTU9</accession>
<evidence type="ECO:0000256" key="3">
    <source>
        <dbReference type="ARBA" id="ARBA00023242"/>
    </source>
</evidence>
<evidence type="ECO:0000256" key="4">
    <source>
        <dbReference type="ARBA" id="ARBA00037621"/>
    </source>
</evidence>
<name>A0ABM1UTU9_MICOH</name>
<dbReference type="GeneID" id="113458427"/>
<evidence type="ECO:0000313" key="8">
    <source>
        <dbReference type="Proteomes" id="UP000694915"/>
    </source>
</evidence>
<dbReference type="InterPro" id="IPR004931">
    <property type="entry name" value="Pro/parathymosin"/>
</dbReference>
<feature type="region of interest" description="Disordered" evidence="7">
    <location>
        <begin position="1"/>
        <end position="92"/>
    </location>
</feature>
<feature type="compositionally biased region" description="Acidic residues" evidence="7">
    <location>
        <begin position="42"/>
        <end position="51"/>
    </location>
</feature>
<proteinExistence type="inferred from homology"/>
<dbReference type="RefSeq" id="XP_026645411.1">
    <property type="nucleotide sequence ID" value="XM_026789610.1"/>
</dbReference>
<feature type="compositionally biased region" description="Basic and acidic residues" evidence="7">
    <location>
        <begin position="12"/>
        <end position="24"/>
    </location>
</feature>
<comment type="function">
    <text evidence="4">Prothymosin alpha may mediate immune function by conferring resistance to certain opportunistic infections.</text>
</comment>
<reference evidence="9" key="1">
    <citation type="submission" date="2025-08" db="UniProtKB">
        <authorList>
            <consortium name="RefSeq"/>
        </authorList>
    </citation>
    <scope>IDENTIFICATION</scope>
</reference>
<dbReference type="Proteomes" id="UP000694915">
    <property type="component" value="Unplaced"/>
</dbReference>
<comment type="subunit">
    <text evidence="5">Interacts with NUPR1; regulates apoptotic process.</text>
</comment>
<evidence type="ECO:0000256" key="1">
    <source>
        <dbReference type="ARBA" id="ARBA00004123"/>
    </source>
</evidence>
<gene>
    <name evidence="9" type="primary">LOC113458427</name>
</gene>
<comment type="subcellular location">
    <subcellularLocation>
        <location evidence="1">Nucleus</location>
    </subcellularLocation>
</comment>
<dbReference type="PANTHER" id="PTHR22745">
    <property type="entry name" value="PROTHYMOSIN ALPHA"/>
    <property type="match status" value="1"/>
</dbReference>
<evidence type="ECO:0000256" key="6">
    <source>
        <dbReference type="ARBA" id="ARBA00040447"/>
    </source>
</evidence>
<dbReference type="PANTHER" id="PTHR22745:SF0">
    <property type="entry name" value="PROTHYMOSIN ALPHA"/>
    <property type="match status" value="1"/>
</dbReference>
<evidence type="ECO:0000256" key="2">
    <source>
        <dbReference type="ARBA" id="ARBA00008032"/>
    </source>
</evidence>
<keyword evidence="3" id="KW-0539">Nucleus</keyword>
<sequence>MSYVSVDTSSESTDKDLKEMKEVVEEAVNGRGAPANGNANEESIDEEEEEGDGKAEDGNKEEQTEAPMSKQVAEDKGDNDVDTKKQKVIEDN</sequence>
<organism evidence="8 9">
    <name type="scientific">Microtus ochrogaster</name>
    <name type="common">Prairie vole</name>
    <dbReference type="NCBI Taxonomy" id="79684"/>
    <lineage>
        <taxon>Eukaryota</taxon>
        <taxon>Metazoa</taxon>
        <taxon>Chordata</taxon>
        <taxon>Craniata</taxon>
        <taxon>Vertebrata</taxon>
        <taxon>Euteleostomi</taxon>
        <taxon>Mammalia</taxon>
        <taxon>Eutheria</taxon>
        <taxon>Euarchontoglires</taxon>
        <taxon>Glires</taxon>
        <taxon>Rodentia</taxon>
        <taxon>Myomorpha</taxon>
        <taxon>Muroidea</taxon>
        <taxon>Cricetidae</taxon>
        <taxon>Arvicolinae</taxon>
        <taxon>Microtus</taxon>
    </lineage>
</organism>